<organism evidence="1 2">
    <name type="scientific">Arenibacterium halophilum</name>
    <dbReference type="NCBI Taxonomy" id="2583821"/>
    <lineage>
        <taxon>Bacteria</taxon>
        <taxon>Pseudomonadati</taxon>
        <taxon>Pseudomonadota</taxon>
        <taxon>Alphaproteobacteria</taxon>
        <taxon>Rhodobacterales</taxon>
        <taxon>Paracoccaceae</taxon>
        <taxon>Arenibacterium</taxon>
    </lineage>
</organism>
<accession>A0ABY2X4Z5</accession>
<proteinExistence type="predicted"/>
<dbReference type="PROSITE" id="PS51257">
    <property type="entry name" value="PROKAR_LIPOPROTEIN"/>
    <property type="match status" value="1"/>
</dbReference>
<comment type="caution">
    <text evidence="1">The sequence shown here is derived from an EMBL/GenBank/DDBJ whole genome shotgun (WGS) entry which is preliminary data.</text>
</comment>
<protein>
    <recommendedName>
        <fullName evidence="3">LPS-assembly lipoprotein</fullName>
    </recommendedName>
</protein>
<dbReference type="EMBL" id="VCPC01000004">
    <property type="protein sequence ID" value="TMV10516.1"/>
    <property type="molecule type" value="Genomic_DNA"/>
</dbReference>
<dbReference type="Proteomes" id="UP001191082">
    <property type="component" value="Unassembled WGS sequence"/>
</dbReference>
<dbReference type="RefSeq" id="WP_138865092.1">
    <property type="nucleotide sequence ID" value="NZ_VCPC01000004.1"/>
</dbReference>
<name>A0ABY2X4Z5_9RHOB</name>
<evidence type="ECO:0000313" key="1">
    <source>
        <dbReference type="EMBL" id="TMV10516.1"/>
    </source>
</evidence>
<evidence type="ECO:0008006" key="3">
    <source>
        <dbReference type="Google" id="ProtNLM"/>
    </source>
</evidence>
<dbReference type="Pfam" id="PF04390">
    <property type="entry name" value="LptE"/>
    <property type="match status" value="1"/>
</dbReference>
<gene>
    <name evidence="1" type="ORF">FGK64_17190</name>
</gene>
<dbReference type="InterPro" id="IPR007485">
    <property type="entry name" value="LPS_assembly_LptE"/>
</dbReference>
<sequence length="169" mass="18275">MLSSRHLFVAFVLTLVAACGFQPVYGPGGAGSILSNEVEYDAPATEESYILVRELEQRLGRADTPLFHLALTTTVTVDGQAITAAGSITRFSMVGDVRYVLSRSDTGEEIARGRVENFTGYSATGTTVATLAAETDARERLMRILAEMLVTRLYTIPDMSDEIRSDMAG</sequence>
<keyword evidence="2" id="KW-1185">Reference proteome</keyword>
<reference evidence="1 2" key="1">
    <citation type="submission" date="2019-05" db="EMBL/GenBank/DDBJ databases">
        <title>Marivita sp. nov. isolated from sea sediment.</title>
        <authorList>
            <person name="Kim W."/>
        </authorList>
    </citation>
    <scope>NUCLEOTIDE SEQUENCE [LARGE SCALE GENOMIC DNA]</scope>
    <source>
        <strain evidence="1 2">CAU 1492</strain>
    </source>
</reference>
<evidence type="ECO:0000313" key="2">
    <source>
        <dbReference type="Proteomes" id="UP001191082"/>
    </source>
</evidence>
<dbReference type="Gene3D" id="3.30.160.150">
    <property type="entry name" value="Lipoprotein like domain"/>
    <property type="match status" value="1"/>
</dbReference>